<evidence type="ECO:0000313" key="3">
    <source>
        <dbReference type="Proteomes" id="UP000800094"/>
    </source>
</evidence>
<organism evidence="2 3">
    <name type="scientific">Trematosphaeria pertusa</name>
    <dbReference type="NCBI Taxonomy" id="390896"/>
    <lineage>
        <taxon>Eukaryota</taxon>
        <taxon>Fungi</taxon>
        <taxon>Dikarya</taxon>
        <taxon>Ascomycota</taxon>
        <taxon>Pezizomycotina</taxon>
        <taxon>Dothideomycetes</taxon>
        <taxon>Pleosporomycetidae</taxon>
        <taxon>Pleosporales</taxon>
        <taxon>Massarineae</taxon>
        <taxon>Trematosphaeriaceae</taxon>
        <taxon>Trematosphaeria</taxon>
    </lineage>
</organism>
<dbReference type="GeneID" id="54577146"/>
<accession>A0A6A6IC71</accession>
<dbReference type="AlphaFoldDB" id="A0A6A6IC71"/>
<feature type="chain" id="PRO_5025403398" description="Secreted protein" evidence="1">
    <location>
        <begin position="18"/>
        <end position="188"/>
    </location>
</feature>
<feature type="signal peptide" evidence="1">
    <location>
        <begin position="1"/>
        <end position="17"/>
    </location>
</feature>
<keyword evidence="3" id="KW-1185">Reference proteome</keyword>
<gene>
    <name evidence="2" type="ORF">BU26DRAFT_429037</name>
</gene>
<dbReference type="PANTHER" id="PTHR38847">
    <property type="match status" value="1"/>
</dbReference>
<dbReference type="InterPro" id="IPR025649">
    <property type="entry name" value="DUF4360"/>
</dbReference>
<dbReference type="EMBL" id="ML987196">
    <property type="protein sequence ID" value="KAF2248174.1"/>
    <property type="molecule type" value="Genomic_DNA"/>
</dbReference>
<keyword evidence="1" id="KW-0732">Signal</keyword>
<protein>
    <recommendedName>
        <fullName evidence="4">Secreted protein</fullName>
    </recommendedName>
</protein>
<reference evidence="2" key="1">
    <citation type="journal article" date="2020" name="Stud. Mycol.">
        <title>101 Dothideomycetes genomes: a test case for predicting lifestyles and emergence of pathogens.</title>
        <authorList>
            <person name="Haridas S."/>
            <person name="Albert R."/>
            <person name="Binder M."/>
            <person name="Bloem J."/>
            <person name="Labutti K."/>
            <person name="Salamov A."/>
            <person name="Andreopoulos B."/>
            <person name="Baker S."/>
            <person name="Barry K."/>
            <person name="Bills G."/>
            <person name="Bluhm B."/>
            <person name="Cannon C."/>
            <person name="Castanera R."/>
            <person name="Culley D."/>
            <person name="Daum C."/>
            <person name="Ezra D."/>
            <person name="Gonzalez J."/>
            <person name="Henrissat B."/>
            <person name="Kuo A."/>
            <person name="Liang C."/>
            <person name="Lipzen A."/>
            <person name="Lutzoni F."/>
            <person name="Magnuson J."/>
            <person name="Mondo S."/>
            <person name="Nolan M."/>
            <person name="Ohm R."/>
            <person name="Pangilinan J."/>
            <person name="Park H.-J."/>
            <person name="Ramirez L."/>
            <person name="Alfaro M."/>
            <person name="Sun H."/>
            <person name="Tritt A."/>
            <person name="Yoshinaga Y."/>
            <person name="Zwiers L.-H."/>
            <person name="Turgeon B."/>
            <person name="Goodwin S."/>
            <person name="Spatafora J."/>
            <person name="Crous P."/>
            <person name="Grigoriev I."/>
        </authorList>
    </citation>
    <scope>NUCLEOTIDE SEQUENCE</scope>
    <source>
        <strain evidence="2">CBS 122368</strain>
    </source>
</reference>
<proteinExistence type="predicted"/>
<name>A0A6A6IC71_9PLEO</name>
<evidence type="ECO:0000313" key="2">
    <source>
        <dbReference type="EMBL" id="KAF2248174.1"/>
    </source>
</evidence>
<sequence>MRSLLIFAAAAPALVLAAPEVPPKITSLKFSGSGCPNNSGSVKSTSGVLGDSATFTFGQLRGDNTDNCEIHIQSTGASQGWQAAVKEVEYQGNVALAPSSQLDTITQTFWSDHAADTSTLKASIPCTGPAIKDAVTIKSSTNDLTWSKCTGADGNPGILNVNFRPVVQGASGTYDFKQASWGLVWRKC</sequence>
<evidence type="ECO:0008006" key="4">
    <source>
        <dbReference type="Google" id="ProtNLM"/>
    </source>
</evidence>
<dbReference type="OrthoDB" id="3786236at2759"/>
<dbReference type="Proteomes" id="UP000800094">
    <property type="component" value="Unassembled WGS sequence"/>
</dbReference>
<dbReference type="Pfam" id="PF14273">
    <property type="entry name" value="DUF4360"/>
    <property type="match status" value="1"/>
</dbReference>
<dbReference type="PANTHER" id="PTHR38847:SF1">
    <property type="entry name" value="PSEUDOURIDINE SYNTHASE RSUA_RLUA-LIKE DOMAIN-CONTAINING PROTEIN"/>
    <property type="match status" value="1"/>
</dbReference>
<dbReference type="RefSeq" id="XP_033683178.1">
    <property type="nucleotide sequence ID" value="XM_033823816.1"/>
</dbReference>
<evidence type="ECO:0000256" key="1">
    <source>
        <dbReference type="SAM" id="SignalP"/>
    </source>
</evidence>